<proteinExistence type="predicted"/>
<feature type="region of interest" description="Disordered" evidence="1">
    <location>
        <begin position="57"/>
        <end position="95"/>
    </location>
</feature>
<protein>
    <submittedName>
        <fullName evidence="2">Uncharacterized protein</fullName>
    </submittedName>
</protein>
<gene>
    <name evidence="2" type="ORF">Zmor_004741</name>
</gene>
<comment type="caution">
    <text evidence="2">The sequence shown here is derived from an EMBL/GenBank/DDBJ whole genome shotgun (WGS) entry which is preliminary data.</text>
</comment>
<evidence type="ECO:0000256" key="1">
    <source>
        <dbReference type="SAM" id="MobiDB-lite"/>
    </source>
</evidence>
<dbReference type="AlphaFoldDB" id="A0AA38IRZ4"/>
<accession>A0AA38IRZ4</accession>
<sequence>MKTFLVGDRILTGTFFNARITMEEANYALLWGYTAEFLNCVVKGGVCASTTFGASLKGHTRTGNKSAPPIDVPPKLEPKLPNSSPPKLARRPYKT</sequence>
<organism evidence="2 3">
    <name type="scientific">Zophobas morio</name>
    <dbReference type="NCBI Taxonomy" id="2755281"/>
    <lineage>
        <taxon>Eukaryota</taxon>
        <taxon>Metazoa</taxon>
        <taxon>Ecdysozoa</taxon>
        <taxon>Arthropoda</taxon>
        <taxon>Hexapoda</taxon>
        <taxon>Insecta</taxon>
        <taxon>Pterygota</taxon>
        <taxon>Neoptera</taxon>
        <taxon>Endopterygota</taxon>
        <taxon>Coleoptera</taxon>
        <taxon>Polyphaga</taxon>
        <taxon>Cucujiformia</taxon>
        <taxon>Tenebrionidae</taxon>
        <taxon>Zophobas</taxon>
    </lineage>
</organism>
<keyword evidence="3" id="KW-1185">Reference proteome</keyword>
<dbReference type="EMBL" id="JALNTZ010000002">
    <property type="protein sequence ID" value="KAJ3660286.1"/>
    <property type="molecule type" value="Genomic_DNA"/>
</dbReference>
<evidence type="ECO:0000313" key="2">
    <source>
        <dbReference type="EMBL" id="KAJ3660286.1"/>
    </source>
</evidence>
<reference evidence="2" key="1">
    <citation type="journal article" date="2023" name="G3 (Bethesda)">
        <title>Whole genome assemblies of Zophobas morio and Tenebrio molitor.</title>
        <authorList>
            <person name="Kaur S."/>
            <person name="Stinson S.A."/>
            <person name="diCenzo G.C."/>
        </authorList>
    </citation>
    <scope>NUCLEOTIDE SEQUENCE</scope>
    <source>
        <strain evidence="2">QUZm001</strain>
    </source>
</reference>
<name>A0AA38IRZ4_9CUCU</name>
<evidence type="ECO:0000313" key="3">
    <source>
        <dbReference type="Proteomes" id="UP001168821"/>
    </source>
</evidence>
<dbReference type="Proteomes" id="UP001168821">
    <property type="component" value="Unassembled WGS sequence"/>
</dbReference>